<dbReference type="PANTHER" id="PTHR43157:SF22">
    <property type="entry name" value="SHORT-CHAIN DEHYDROGENASE_REDUCTASE PHMF"/>
    <property type="match status" value="1"/>
</dbReference>
<dbReference type="EMBL" id="BBXM02000010">
    <property type="protein sequence ID" value="GIC94577.1"/>
    <property type="molecule type" value="Genomic_DNA"/>
</dbReference>
<dbReference type="GeneID" id="66989382"/>
<dbReference type="SUPFAM" id="SSF51735">
    <property type="entry name" value="NAD(P)-binding Rossmann-fold domains"/>
    <property type="match status" value="1"/>
</dbReference>
<dbReference type="Gene3D" id="3.40.50.720">
    <property type="entry name" value="NAD(P)-binding Rossmann-like Domain"/>
    <property type="match status" value="1"/>
</dbReference>
<sequence length="361" mass="38887">MSNTPTLSLDQLLGTPPPPGLPMDSIQAMRWGAKHPPKDPQASFVGKVVMISGANSGIGYHAAEKFAKLGASKVILAVRSPAKGYVAKEQIEAAMRRNEKCDDIVVMQLDMSDFESVKQFATKLEEVTVDGLDVAILNAGIAAPNYTVIETTGWESSLQVNVLSTALLAIRLMPLLRRAAARSGQPSQLTMTGSAGSLSVTPADIPIDAPSVLQALNEPRSFGIRSTYVISKLLVLYIMRGLIDNYSETVSPDGPMCQNTRLPISVAINVICPGYTITNIGQGGPYYMTVINKLLQMYGGRSAEEGSRSLVSAALLGVNGHGKFWSHDTFVDQGYMVTSEEGQNLQARVWKEIHDICMTQL</sequence>
<name>A0A8E0R020_9EURO</name>
<dbReference type="InterPro" id="IPR002347">
    <property type="entry name" value="SDR_fam"/>
</dbReference>
<reference evidence="3" key="2">
    <citation type="submission" date="2021-01" db="EMBL/GenBank/DDBJ databases">
        <title>Pan-genome distribution and transcriptional activeness of fungal secondary metabolism genes in Aspergillus section Fumigati.</title>
        <authorList>
            <person name="Takahashi H."/>
            <person name="Umemura M."/>
            <person name="Ninomiya A."/>
            <person name="Kusuya Y."/>
            <person name="Urayama S."/>
            <person name="Shimizu M."/>
            <person name="Watanabe A."/>
            <person name="Kamei K."/>
            <person name="Yaguchi T."/>
            <person name="Hagiwara D."/>
        </authorList>
    </citation>
    <scope>NUCLEOTIDE SEQUENCE</scope>
    <source>
        <strain evidence="3">IFM 46973</strain>
    </source>
</reference>
<proteinExistence type="predicted"/>
<evidence type="ECO:0000256" key="2">
    <source>
        <dbReference type="SAM" id="MobiDB-lite"/>
    </source>
</evidence>
<dbReference type="RefSeq" id="XP_043151843.1">
    <property type="nucleotide sequence ID" value="XM_043295908.1"/>
</dbReference>
<accession>A0A8E0R020</accession>
<dbReference type="Pfam" id="PF00106">
    <property type="entry name" value="adh_short"/>
    <property type="match status" value="1"/>
</dbReference>
<evidence type="ECO:0008006" key="5">
    <source>
        <dbReference type="Google" id="ProtNLM"/>
    </source>
</evidence>
<evidence type="ECO:0000256" key="1">
    <source>
        <dbReference type="ARBA" id="ARBA00023002"/>
    </source>
</evidence>
<comment type="caution">
    <text evidence="3">The sequence shown here is derived from an EMBL/GenBank/DDBJ whole genome shotgun (WGS) entry which is preliminary data.</text>
</comment>
<feature type="region of interest" description="Disordered" evidence="2">
    <location>
        <begin position="1"/>
        <end position="20"/>
    </location>
</feature>
<gene>
    <name evidence="3" type="ORF">Aud_001906</name>
</gene>
<dbReference type="PRINTS" id="PR00081">
    <property type="entry name" value="GDHRDH"/>
</dbReference>
<dbReference type="AlphaFoldDB" id="A0A8E0R020"/>
<dbReference type="PANTHER" id="PTHR43157">
    <property type="entry name" value="PHOSPHATIDYLINOSITOL-GLYCAN BIOSYNTHESIS CLASS F PROTEIN-RELATED"/>
    <property type="match status" value="1"/>
</dbReference>
<evidence type="ECO:0000313" key="4">
    <source>
        <dbReference type="Proteomes" id="UP000036893"/>
    </source>
</evidence>
<keyword evidence="1" id="KW-0560">Oxidoreductase</keyword>
<dbReference type="Proteomes" id="UP000036893">
    <property type="component" value="Unassembled WGS sequence"/>
</dbReference>
<organism evidence="3 4">
    <name type="scientific">Aspergillus udagawae</name>
    <dbReference type="NCBI Taxonomy" id="91492"/>
    <lineage>
        <taxon>Eukaryota</taxon>
        <taxon>Fungi</taxon>
        <taxon>Dikarya</taxon>
        <taxon>Ascomycota</taxon>
        <taxon>Pezizomycotina</taxon>
        <taxon>Eurotiomycetes</taxon>
        <taxon>Eurotiomycetidae</taxon>
        <taxon>Eurotiales</taxon>
        <taxon>Aspergillaceae</taxon>
        <taxon>Aspergillus</taxon>
        <taxon>Aspergillus subgen. Fumigati</taxon>
    </lineage>
</organism>
<evidence type="ECO:0000313" key="3">
    <source>
        <dbReference type="EMBL" id="GIC94577.1"/>
    </source>
</evidence>
<protein>
    <recommendedName>
        <fullName evidence="5">NAD(P)-binding protein</fullName>
    </recommendedName>
</protein>
<dbReference type="InterPro" id="IPR036291">
    <property type="entry name" value="NAD(P)-bd_dom_sf"/>
</dbReference>
<reference evidence="3" key="1">
    <citation type="journal article" date="2015" name="Genome Announc.">
        <title>Draft Genome Sequence of the Pathogenic Filamentous Fungus Aspergillus udagawae Strain IFM 46973T.</title>
        <authorList>
            <person name="Kusuya Y."/>
            <person name="Takahashi-Nakaguchi A."/>
            <person name="Takahashi H."/>
            <person name="Yaguchi T."/>
        </authorList>
    </citation>
    <scope>NUCLEOTIDE SEQUENCE</scope>
    <source>
        <strain evidence="3">IFM 46973</strain>
    </source>
</reference>
<dbReference type="GO" id="GO:0016491">
    <property type="term" value="F:oxidoreductase activity"/>
    <property type="evidence" value="ECO:0007669"/>
    <property type="project" value="UniProtKB-KW"/>
</dbReference>